<name>A0A183GB71_HELPZ</name>
<dbReference type="Proteomes" id="UP000050761">
    <property type="component" value="Unassembled WGS sequence"/>
</dbReference>
<evidence type="ECO:0000313" key="2">
    <source>
        <dbReference type="Proteomes" id="UP000050761"/>
    </source>
</evidence>
<dbReference type="OrthoDB" id="5850953at2759"/>
<proteinExistence type="predicted"/>
<keyword evidence="2" id="KW-1185">Reference proteome</keyword>
<dbReference type="EMBL" id="UZAH01031280">
    <property type="protein sequence ID" value="VDP14751.1"/>
    <property type="molecule type" value="Genomic_DNA"/>
</dbReference>
<sequence>MESLSSLETLVDASPSLMMEPRKSSSSSNAFSTSLFEGNSISESAFAQPILAVSTAPSAPPASEHSSIPTALFESCLELSCNPSGRRNQAFFSAVSPLNNEPNYVGEAKTDCTVLLTNTTASSDLSCRFWRSAGSSRWEIGTAGRISNPLTGIKIPPETAQKFLVAPFLVPNINSYTLVSESLTVPLMETVYFCFHEYFATQGLSLSVCTDKMKCFYRKSSLLTGNAVDENKKWNVRCAKLPVGTFELRVIAENLGGNNGEIGFLPIRLARDSAGQQMIC</sequence>
<evidence type="ECO:0000313" key="3">
    <source>
        <dbReference type="WBParaSite" id="HPBE_0001932201-mRNA-1"/>
    </source>
</evidence>
<accession>A0A183GB71</accession>
<dbReference type="WBParaSite" id="HPBE_0001932201-mRNA-1">
    <property type="protein sequence ID" value="HPBE_0001932201-mRNA-1"/>
    <property type="gene ID" value="HPBE_0001932201"/>
</dbReference>
<gene>
    <name evidence="1" type="ORF">HPBE_LOCUS19321</name>
</gene>
<protein>
    <submittedName>
        <fullName evidence="3">MAM domain-containing protein</fullName>
    </submittedName>
</protein>
<reference evidence="3" key="2">
    <citation type="submission" date="2019-09" db="UniProtKB">
        <authorList>
            <consortium name="WormBaseParasite"/>
        </authorList>
    </citation>
    <scope>IDENTIFICATION</scope>
</reference>
<evidence type="ECO:0000313" key="1">
    <source>
        <dbReference type="EMBL" id="VDP14751.1"/>
    </source>
</evidence>
<dbReference type="AlphaFoldDB" id="A0A183GB71"/>
<reference evidence="1 2" key="1">
    <citation type="submission" date="2018-11" db="EMBL/GenBank/DDBJ databases">
        <authorList>
            <consortium name="Pathogen Informatics"/>
        </authorList>
    </citation>
    <scope>NUCLEOTIDE SEQUENCE [LARGE SCALE GENOMIC DNA]</scope>
</reference>
<accession>A0A3P8AW83</accession>
<organism evidence="2 3">
    <name type="scientific">Heligmosomoides polygyrus</name>
    <name type="common">Parasitic roundworm</name>
    <dbReference type="NCBI Taxonomy" id="6339"/>
    <lineage>
        <taxon>Eukaryota</taxon>
        <taxon>Metazoa</taxon>
        <taxon>Ecdysozoa</taxon>
        <taxon>Nematoda</taxon>
        <taxon>Chromadorea</taxon>
        <taxon>Rhabditida</taxon>
        <taxon>Rhabditina</taxon>
        <taxon>Rhabditomorpha</taxon>
        <taxon>Strongyloidea</taxon>
        <taxon>Heligmosomidae</taxon>
        <taxon>Heligmosomoides</taxon>
    </lineage>
</organism>